<dbReference type="GeneID" id="18885697"/>
<keyword evidence="2" id="KW-0285">Flavoprotein</keyword>
<evidence type="ECO:0000313" key="7">
    <source>
        <dbReference type="Proteomes" id="UP000054196"/>
    </source>
</evidence>
<dbReference type="EMBL" id="JH687557">
    <property type="protein sequence ID" value="EIN04058.1"/>
    <property type="molecule type" value="Genomic_DNA"/>
</dbReference>
<evidence type="ECO:0000256" key="1">
    <source>
        <dbReference type="ARBA" id="ARBA00006442"/>
    </source>
</evidence>
<dbReference type="KEGG" id="psq:PUNSTDRAFT_77080"/>
<dbReference type="HOGENOM" id="CLU_019845_2_0_1"/>
<evidence type="ECO:0000256" key="2">
    <source>
        <dbReference type="ARBA" id="ARBA00022630"/>
    </source>
</evidence>
<organism evidence="6 7">
    <name type="scientific">Punctularia strigosozonata (strain HHB-11173)</name>
    <name type="common">White-rot fungus</name>
    <dbReference type="NCBI Taxonomy" id="741275"/>
    <lineage>
        <taxon>Eukaryota</taxon>
        <taxon>Fungi</taxon>
        <taxon>Dikarya</taxon>
        <taxon>Basidiomycota</taxon>
        <taxon>Agaricomycotina</taxon>
        <taxon>Agaricomycetes</taxon>
        <taxon>Corticiales</taxon>
        <taxon>Punctulariaceae</taxon>
        <taxon>Punctularia</taxon>
    </lineage>
</organism>
<dbReference type="PANTHER" id="PTHR43735">
    <property type="entry name" value="APOPTOSIS-INDUCING FACTOR 1"/>
    <property type="match status" value="1"/>
</dbReference>
<dbReference type="Gene3D" id="3.50.50.100">
    <property type="match status" value="1"/>
</dbReference>
<dbReference type="InterPro" id="IPR023753">
    <property type="entry name" value="FAD/NAD-binding_dom"/>
</dbReference>
<dbReference type="eggNOG" id="KOG1336">
    <property type="taxonomic scope" value="Eukaryota"/>
</dbReference>
<evidence type="ECO:0000256" key="4">
    <source>
        <dbReference type="ARBA" id="ARBA00023002"/>
    </source>
</evidence>
<dbReference type="GO" id="GO:0004174">
    <property type="term" value="F:electron-transferring-flavoprotein dehydrogenase activity"/>
    <property type="evidence" value="ECO:0007669"/>
    <property type="project" value="TreeGrafter"/>
</dbReference>
<gene>
    <name evidence="6" type="ORF">PUNSTDRAFT_77080</name>
</gene>
<protein>
    <submittedName>
        <fullName evidence="6">FAD/NAD(P)-binding domain-containing protein</fullName>
    </submittedName>
</protein>
<dbReference type="SUPFAM" id="SSF51905">
    <property type="entry name" value="FAD/NAD(P)-binding domain"/>
    <property type="match status" value="1"/>
</dbReference>
<evidence type="ECO:0000313" key="6">
    <source>
        <dbReference type="EMBL" id="EIN04058.1"/>
    </source>
</evidence>
<keyword evidence="3" id="KW-0274">FAD</keyword>
<dbReference type="AlphaFoldDB" id="R7S1F7"/>
<reference evidence="7" key="1">
    <citation type="journal article" date="2012" name="Science">
        <title>The Paleozoic origin of enzymatic lignin decomposition reconstructed from 31 fungal genomes.</title>
        <authorList>
            <person name="Floudas D."/>
            <person name="Binder M."/>
            <person name="Riley R."/>
            <person name="Barry K."/>
            <person name="Blanchette R.A."/>
            <person name="Henrissat B."/>
            <person name="Martinez A.T."/>
            <person name="Otillar R."/>
            <person name="Spatafora J.W."/>
            <person name="Yadav J.S."/>
            <person name="Aerts A."/>
            <person name="Benoit I."/>
            <person name="Boyd A."/>
            <person name="Carlson A."/>
            <person name="Copeland A."/>
            <person name="Coutinho P.M."/>
            <person name="de Vries R.P."/>
            <person name="Ferreira P."/>
            <person name="Findley K."/>
            <person name="Foster B."/>
            <person name="Gaskell J."/>
            <person name="Glotzer D."/>
            <person name="Gorecki P."/>
            <person name="Heitman J."/>
            <person name="Hesse C."/>
            <person name="Hori C."/>
            <person name="Igarashi K."/>
            <person name="Jurgens J.A."/>
            <person name="Kallen N."/>
            <person name="Kersten P."/>
            <person name="Kohler A."/>
            <person name="Kuees U."/>
            <person name="Kumar T.K.A."/>
            <person name="Kuo A."/>
            <person name="LaButti K."/>
            <person name="Larrondo L.F."/>
            <person name="Lindquist E."/>
            <person name="Ling A."/>
            <person name="Lombard V."/>
            <person name="Lucas S."/>
            <person name="Lundell T."/>
            <person name="Martin R."/>
            <person name="McLaughlin D.J."/>
            <person name="Morgenstern I."/>
            <person name="Morin E."/>
            <person name="Murat C."/>
            <person name="Nagy L.G."/>
            <person name="Nolan M."/>
            <person name="Ohm R.A."/>
            <person name="Patyshakuliyeva A."/>
            <person name="Rokas A."/>
            <person name="Ruiz-Duenas F.J."/>
            <person name="Sabat G."/>
            <person name="Salamov A."/>
            <person name="Samejima M."/>
            <person name="Schmutz J."/>
            <person name="Slot J.C."/>
            <person name="St John F."/>
            <person name="Stenlid J."/>
            <person name="Sun H."/>
            <person name="Sun S."/>
            <person name="Syed K."/>
            <person name="Tsang A."/>
            <person name="Wiebenga A."/>
            <person name="Young D."/>
            <person name="Pisabarro A."/>
            <person name="Eastwood D.C."/>
            <person name="Martin F."/>
            <person name="Cullen D."/>
            <person name="Grigoriev I.V."/>
            <person name="Hibbett D.S."/>
        </authorList>
    </citation>
    <scope>NUCLEOTIDE SEQUENCE [LARGE SCALE GENOMIC DNA]</scope>
    <source>
        <strain evidence="7">HHB-11173 SS5</strain>
    </source>
</reference>
<dbReference type="GO" id="GO:0005737">
    <property type="term" value="C:cytoplasm"/>
    <property type="evidence" value="ECO:0007669"/>
    <property type="project" value="TreeGrafter"/>
</dbReference>
<evidence type="ECO:0000256" key="3">
    <source>
        <dbReference type="ARBA" id="ARBA00022827"/>
    </source>
</evidence>
<dbReference type="GO" id="GO:0050660">
    <property type="term" value="F:flavin adenine dinucleotide binding"/>
    <property type="evidence" value="ECO:0007669"/>
    <property type="project" value="TreeGrafter"/>
</dbReference>
<dbReference type="RefSeq" id="XP_007388847.1">
    <property type="nucleotide sequence ID" value="XM_007388785.1"/>
</dbReference>
<comment type="similarity">
    <text evidence="1">Belongs to the FAD-dependent oxidoreductase family.</text>
</comment>
<accession>R7S1F7</accession>
<keyword evidence="7" id="KW-1185">Reference proteome</keyword>
<dbReference type="Proteomes" id="UP000054196">
    <property type="component" value="Unassembled WGS sequence"/>
</dbReference>
<sequence>MPTDKQRIVVVGGGGAGSLLARSLSSKIDITKQSLTLVTARPFNVYLPGQCRTTVSDQGSLEKKTLFPYDRLFHNGKGTIRIATAKAIERNASTVGGAVVLEGGESIGYDVLVLAPGSVWEGPLAYPNDPEGVESHLSIWRTNFAESTHIVLAGGGAVGIEFAGEIKDIWPHKKVTIVHGNSALLNDTYPAKYRALLERQLLARGVEILYNDFVEEIPLPGPASITTRRGMQFDDALIVPTRGGRPNTDFIRSCLPNLLNDTGQIRVRPTLQTLDYPDIFAIGDCTDWNEQKQIGKYYSHVSVCAANVIGYLRQVKTMKVYKGSYEMIVITNGQNGGASYFGILWGFIFGNWVSKVLKSKHLLIGLSRRNVGL</sequence>
<name>R7S1F7_PUNST</name>
<dbReference type="PRINTS" id="PR00368">
    <property type="entry name" value="FADPNR"/>
</dbReference>
<evidence type="ECO:0000259" key="5">
    <source>
        <dbReference type="Pfam" id="PF07992"/>
    </source>
</evidence>
<feature type="domain" description="FAD/NAD(P)-binding" evidence="5">
    <location>
        <begin position="7"/>
        <end position="291"/>
    </location>
</feature>
<dbReference type="Pfam" id="PF07992">
    <property type="entry name" value="Pyr_redox_2"/>
    <property type="match status" value="1"/>
</dbReference>
<dbReference type="PANTHER" id="PTHR43735:SF3">
    <property type="entry name" value="FERROPTOSIS SUPPRESSOR PROTEIN 1"/>
    <property type="match status" value="1"/>
</dbReference>
<dbReference type="PRINTS" id="PR00411">
    <property type="entry name" value="PNDRDTASEI"/>
</dbReference>
<keyword evidence="4" id="KW-0560">Oxidoreductase</keyword>
<dbReference type="InterPro" id="IPR036188">
    <property type="entry name" value="FAD/NAD-bd_sf"/>
</dbReference>
<dbReference type="OrthoDB" id="202203at2759"/>
<dbReference type="OMA" id="MERRCTA"/>
<proteinExistence type="inferred from homology"/>